<dbReference type="Proteomes" id="UP000254869">
    <property type="component" value="Unassembled WGS sequence"/>
</dbReference>
<sequence>MTSQRPLVLRVGLIFGATAGLLTAAAGPAQATPWVTYSAGATIAAHVFGEKPGYHCQIAARHISGPWAAVNAAGEVVLDSGPVAGGRHVVRVICENRKRGDATTHLVGRGTEVFTA</sequence>
<accession>A0A370I3Q5</accession>
<feature type="chain" id="PRO_5016869331" evidence="1">
    <location>
        <begin position="32"/>
        <end position="116"/>
    </location>
</feature>
<evidence type="ECO:0000313" key="3">
    <source>
        <dbReference type="Proteomes" id="UP000254869"/>
    </source>
</evidence>
<dbReference type="EMBL" id="QQBC01000007">
    <property type="protein sequence ID" value="RDI64751.1"/>
    <property type="molecule type" value="Genomic_DNA"/>
</dbReference>
<keyword evidence="1" id="KW-0732">Signal</keyword>
<protein>
    <submittedName>
        <fullName evidence="2">Uncharacterized protein</fullName>
    </submittedName>
</protein>
<reference evidence="2 3" key="1">
    <citation type="submission" date="2018-07" db="EMBL/GenBank/DDBJ databases">
        <title>Genomic Encyclopedia of Type Strains, Phase IV (KMG-IV): sequencing the most valuable type-strain genomes for metagenomic binning, comparative biology and taxonomic classification.</title>
        <authorList>
            <person name="Goeker M."/>
        </authorList>
    </citation>
    <scope>NUCLEOTIDE SEQUENCE [LARGE SCALE GENOMIC DNA]</scope>
    <source>
        <strain evidence="2 3">DSM 44290</strain>
    </source>
</reference>
<proteinExistence type="predicted"/>
<comment type="caution">
    <text evidence="2">The sequence shown here is derived from an EMBL/GenBank/DDBJ whole genome shotgun (WGS) entry which is preliminary data.</text>
</comment>
<dbReference type="RefSeq" id="WP_067996492.1">
    <property type="nucleotide sequence ID" value="NZ_QQBC01000007.1"/>
</dbReference>
<evidence type="ECO:0000256" key="1">
    <source>
        <dbReference type="SAM" id="SignalP"/>
    </source>
</evidence>
<evidence type="ECO:0000313" key="2">
    <source>
        <dbReference type="EMBL" id="RDI64751.1"/>
    </source>
</evidence>
<keyword evidence="3" id="KW-1185">Reference proteome</keyword>
<gene>
    <name evidence="2" type="ORF">DFR76_107126</name>
</gene>
<name>A0A370I3Q5_9NOCA</name>
<organism evidence="2 3">
    <name type="scientific">Nocardia pseudobrasiliensis</name>
    <dbReference type="NCBI Taxonomy" id="45979"/>
    <lineage>
        <taxon>Bacteria</taxon>
        <taxon>Bacillati</taxon>
        <taxon>Actinomycetota</taxon>
        <taxon>Actinomycetes</taxon>
        <taxon>Mycobacteriales</taxon>
        <taxon>Nocardiaceae</taxon>
        <taxon>Nocardia</taxon>
    </lineage>
</organism>
<dbReference type="AlphaFoldDB" id="A0A370I3Q5"/>
<feature type="signal peptide" evidence="1">
    <location>
        <begin position="1"/>
        <end position="31"/>
    </location>
</feature>